<proteinExistence type="inferred from homology"/>
<evidence type="ECO:0000313" key="8">
    <source>
        <dbReference type="EMBL" id="MBB5021621.1"/>
    </source>
</evidence>
<evidence type="ECO:0000256" key="4">
    <source>
        <dbReference type="ARBA" id="ARBA00022679"/>
    </source>
</evidence>
<feature type="binding site" evidence="7">
    <location>
        <position position="120"/>
    </location>
    <ligand>
        <name>S-adenosyl-L-methionine</name>
        <dbReference type="ChEBI" id="CHEBI:59789"/>
    </ligand>
</feature>
<dbReference type="PANTHER" id="PTHR23417:SF14">
    <property type="entry name" value="PENTACOTRIPEPTIDE-REPEAT REGION OF PRORP DOMAIN-CONTAINING PROTEIN"/>
    <property type="match status" value="1"/>
</dbReference>
<dbReference type="UniPathway" id="UPA00989"/>
<comment type="catalytic activity">
    <reaction evidence="1 7">
        <text>guanosine(46) in tRNA + S-adenosyl-L-methionine = N(7)-methylguanosine(46) in tRNA + S-adenosyl-L-homocysteine</text>
        <dbReference type="Rhea" id="RHEA:42708"/>
        <dbReference type="Rhea" id="RHEA-COMP:10188"/>
        <dbReference type="Rhea" id="RHEA-COMP:10189"/>
        <dbReference type="ChEBI" id="CHEBI:57856"/>
        <dbReference type="ChEBI" id="CHEBI:59789"/>
        <dbReference type="ChEBI" id="CHEBI:74269"/>
        <dbReference type="ChEBI" id="CHEBI:74480"/>
        <dbReference type="EC" id="2.1.1.33"/>
    </reaction>
</comment>
<dbReference type="InterPro" id="IPR003358">
    <property type="entry name" value="tRNA_(Gua-N-7)_MeTrfase_Trmb"/>
</dbReference>
<feature type="binding site" evidence="7">
    <location>
        <position position="124"/>
    </location>
    <ligand>
        <name>substrate</name>
    </ligand>
</feature>
<keyword evidence="6 7" id="KW-0819">tRNA processing</keyword>
<organism evidence="8 9">
    <name type="scientific">Desulfurispira natronophila</name>
    <dbReference type="NCBI Taxonomy" id="682562"/>
    <lineage>
        <taxon>Bacteria</taxon>
        <taxon>Pseudomonadati</taxon>
        <taxon>Chrysiogenota</taxon>
        <taxon>Chrysiogenia</taxon>
        <taxon>Chrysiogenales</taxon>
        <taxon>Chrysiogenaceae</taxon>
        <taxon>Desulfurispira</taxon>
    </lineage>
</organism>
<dbReference type="HAMAP" id="MF_01057">
    <property type="entry name" value="tRNA_methyltr_TrmB"/>
    <property type="match status" value="1"/>
</dbReference>
<keyword evidence="9" id="KW-1185">Reference proteome</keyword>
<comment type="similarity">
    <text evidence="7">Belongs to the class I-like SAM-binding methyltransferase superfamily. TrmB family.</text>
</comment>
<dbReference type="Gene3D" id="3.40.50.150">
    <property type="entry name" value="Vaccinia Virus protein VP39"/>
    <property type="match status" value="1"/>
</dbReference>
<keyword evidence="3 7" id="KW-0489">Methyltransferase</keyword>
<evidence type="ECO:0000256" key="7">
    <source>
        <dbReference type="HAMAP-Rule" id="MF_01057"/>
    </source>
</evidence>
<dbReference type="EC" id="2.1.1.33" evidence="7"/>
<dbReference type="SUPFAM" id="SSF53335">
    <property type="entry name" value="S-adenosyl-L-methionine-dependent methyltransferases"/>
    <property type="match status" value="1"/>
</dbReference>
<sequence>MIRKTPSDVNPYYAKIREYPDTILVPDDKGNIANFPVLSPQQPVIVEVGSGSGNHMLQFLQRQPQVQYFGFELRYKRLYRTAQKLERDGLNGYVVQCPAQYMHRYFAPNTVERIIINFPDPWPKLRTRKNRIMAPHNLAMFARCLCADGWLDFKSDHREYFLWAREHILDSSLKLEFSTLDLHNSPYAAENIITEFERLFMHKIPKTIGALRARKG</sequence>
<gene>
    <name evidence="7" type="primary">trmB</name>
    <name evidence="8" type="ORF">HNR37_000933</name>
</gene>
<protein>
    <recommendedName>
        <fullName evidence="7">tRNA (guanine-N(7)-)-methyltransferase</fullName>
        <ecNumber evidence="7">2.1.1.33</ecNumber>
    </recommendedName>
    <alternativeName>
        <fullName evidence="7">tRNA (guanine(46)-N(7))-methyltransferase</fullName>
    </alternativeName>
    <alternativeName>
        <fullName evidence="7">tRNA(m7G46)-methyltransferase</fullName>
    </alternativeName>
</protein>
<reference evidence="8 9" key="1">
    <citation type="submission" date="2020-08" db="EMBL/GenBank/DDBJ databases">
        <title>Genomic Encyclopedia of Type Strains, Phase IV (KMG-IV): sequencing the most valuable type-strain genomes for metagenomic binning, comparative biology and taxonomic classification.</title>
        <authorList>
            <person name="Goeker M."/>
        </authorList>
    </citation>
    <scope>NUCLEOTIDE SEQUENCE [LARGE SCALE GENOMIC DNA]</scope>
    <source>
        <strain evidence="8 9">DSM 22071</strain>
    </source>
</reference>
<feature type="binding site" evidence="7">
    <location>
        <position position="47"/>
    </location>
    <ligand>
        <name>S-adenosyl-L-methionine</name>
        <dbReference type="ChEBI" id="CHEBI:59789"/>
    </ligand>
</feature>
<dbReference type="EMBL" id="JACHID010000004">
    <property type="protein sequence ID" value="MBB5021621.1"/>
    <property type="molecule type" value="Genomic_DNA"/>
</dbReference>
<dbReference type="RefSeq" id="WP_183730630.1">
    <property type="nucleotide sequence ID" value="NZ_JACHID010000004.1"/>
</dbReference>
<keyword evidence="5 7" id="KW-0949">S-adenosyl-L-methionine</keyword>
<dbReference type="InterPro" id="IPR055361">
    <property type="entry name" value="tRNA_methyltr_TrmB_bact"/>
</dbReference>
<evidence type="ECO:0000256" key="3">
    <source>
        <dbReference type="ARBA" id="ARBA00022603"/>
    </source>
</evidence>
<feature type="binding site" evidence="7">
    <location>
        <position position="72"/>
    </location>
    <ligand>
        <name>S-adenosyl-L-methionine</name>
        <dbReference type="ChEBI" id="CHEBI:59789"/>
    </ligand>
</feature>
<dbReference type="PANTHER" id="PTHR23417">
    <property type="entry name" value="3-DEOXY-D-MANNO-OCTULOSONIC-ACID TRANSFERASE/TRNA GUANINE-N 7 - -METHYLTRANSFERASE"/>
    <property type="match status" value="1"/>
</dbReference>
<comment type="function">
    <text evidence="2 7">Catalyzes the formation of N(7)-methylguanine at position 46 (m7G46) in tRNA.</text>
</comment>
<comment type="caution">
    <text evidence="8">The sequence shown here is derived from an EMBL/GenBank/DDBJ whole genome shotgun (WGS) entry which is preliminary data.</text>
</comment>
<evidence type="ECO:0000256" key="1">
    <source>
        <dbReference type="ARBA" id="ARBA00000142"/>
    </source>
</evidence>
<keyword evidence="4 7" id="KW-0808">Transferase</keyword>
<dbReference type="Proteomes" id="UP000528322">
    <property type="component" value="Unassembled WGS sequence"/>
</dbReference>
<dbReference type="Pfam" id="PF02390">
    <property type="entry name" value="Methyltransf_4"/>
    <property type="match status" value="1"/>
</dbReference>
<evidence type="ECO:0000256" key="5">
    <source>
        <dbReference type="ARBA" id="ARBA00022691"/>
    </source>
</evidence>
<name>A0A7W7Y3W1_9BACT</name>
<comment type="caution">
    <text evidence="7">Lacks conserved residue(s) required for the propagation of feature annotation.</text>
</comment>
<accession>A0A7W7Y3W1</accession>
<evidence type="ECO:0000256" key="6">
    <source>
        <dbReference type="ARBA" id="ARBA00022694"/>
    </source>
</evidence>
<evidence type="ECO:0000313" key="9">
    <source>
        <dbReference type="Proteomes" id="UP000528322"/>
    </source>
</evidence>
<dbReference type="GO" id="GO:0043527">
    <property type="term" value="C:tRNA methyltransferase complex"/>
    <property type="evidence" value="ECO:0007669"/>
    <property type="project" value="TreeGrafter"/>
</dbReference>
<evidence type="ECO:0000256" key="2">
    <source>
        <dbReference type="ARBA" id="ARBA00003015"/>
    </source>
</evidence>
<dbReference type="InterPro" id="IPR029063">
    <property type="entry name" value="SAM-dependent_MTases_sf"/>
</dbReference>
<dbReference type="PROSITE" id="PS51625">
    <property type="entry name" value="SAM_MT_TRMB"/>
    <property type="match status" value="1"/>
</dbReference>
<dbReference type="AlphaFoldDB" id="A0A7W7Y3W1"/>
<dbReference type="GO" id="GO:0008176">
    <property type="term" value="F:tRNA (guanine(46)-N7)-methyltransferase activity"/>
    <property type="evidence" value="ECO:0007669"/>
    <property type="project" value="UniProtKB-UniRule"/>
</dbReference>
<feature type="binding site" evidence="7">
    <location>
        <position position="156"/>
    </location>
    <ligand>
        <name>substrate</name>
    </ligand>
</feature>
<feature type="binding site" evidence="7">
    <location>
        <begin position="194"/>
        <end position="197"/>
    </location>
    <ligand>
        <name>substrate</name>
    </ligand>
</feature>
<comment type="pathway">
    <text evidence="7">tRNA modification; N(7)-methylguanine-tRNA biosynthesis.</text>
</comment>